<dbReference type="InterPro" id="IPR012677">
    <property type="entry name" value="Nucleotide-bd_a/b_plait_sf"/>
</dbReference>
<dbReference type="Proteomes" id="UP000008743">
    <property type="component" value="Unassembled WGS sequence"/>
</dbReference>
<dbReference type="STRING" id="595528.A0A0D2WTI0"/>
<feature type="compositionally biased region" description="Low complexity" evidence="1">
    <location>
        <begin position="1086"/>
        <end position="1097"/>
    </location>
</feature>
<keyword evidence="2" id="KW-0812">Transmembrane</keyword>
<dbReference type="OrthoDB" id="197892at2759"/>
<feature type="region of interest" description="Disordered" evidence="1">
    <location>
        <begin position="866"/>
        <end position="892"/>
    </location>
</feature>
<feature type="transmembrane region" description="Helical" evidence="2">
    <location>
        <begin position="771"/>
        <end position="792"/>
    </location>
</feature>
<dbReference type="GO" id="GO:0003676">
    <property type="term" value="F:nucleic acid binding"/>
    <property type="evidence" value="ECO:0007669"/>
    <property type="project" value="InterPro"/>
</dbReference>
<evidence type="ECO:0000259" key="3">
    <source>
        <dbReference type="Pfam" id="PF04547"/>
    </source>
</evidence>
<dbReference type="InterPro" id="IPR035979">
    <property type="entry name" value="RBD_domain_sf"/>
</dbReference>
<dbReference type="EMBL" id="KE346368">
    <property type="protein sequence ID" value="KJE94963.1"/>
    <property type="molecule type" value="Genomic_DNA"/>
</dbReference>
<evidence type="ECO:0000313" key="6">
    <source>
        <dbReference type="Proteomes" id="UP000008743"/>
    </source>
</evidence>
<feature type="region of interest" description="Disordered" evidence="1">
    <location>
        <begin position="1"/>
        <end position="82"/>
    </location>
</feature>
<feature type="compositionally biased region" description="Basic and acidic residues" evidence="1">
    <location>
        <begin position="66"/>
        <end position="82"/>
    </location>
</feature>
<dbReference type="InParanoid" id="A0A0D2WTI0"/>
<keyword evidence="2" id="KW-1133">Transmembrane helix</keyword>
<feature type="domain" description="CSC1/OSCA1-like cytosolic" evidence="4">
    <location>
        <begin position="248"/>
        <end position="383"/>
    </location>
</feature>
<dbReference type="GO" id="GO:0005227">
    <property type="term" value="F:calcium-activated cation channel activity"/>
    <property type="evidence" value="ECO:0007669"/>
    <property type="project" value="InterPro"/>
</dbReference>
<proteinExistence type="predicted"/>
<keyword evidence="2" id="KW-0472">Membrane</keyword>
<organism evidence="5 6">
    <name type="scientific">Capsaspora owczarzaki (strain ATCC 30864)</name>
    <dbReference type="NCBI Taxonomy" id="595528"/>
    <lineage>
        <taxon>Eukaryota</taxon>
        <taxon>Filasterea</taxon>
        <taxon>Capsaspora</taxon>
    </lineage>
</organism>
<feature type="compositionally biased region" description="Low complexity" evidence="1">
    <location>
        <begin position="26"/>
        <end position="60"/>
    </location>
</feature>
<dbReference type="eggNOG" id="ENOG502QW1B">
    <property type="taxonomic scope" value="Eukaryota"/>
</dbReference>
<sequence length="1150" mass="125981">MQSEDYAQSRSQLPPVYQPYPPPPAQAQAQAQTQPNHQHYQQQAQSQAQASSAAASGTSQPPNIRPRLETARSNADRLRVRQPDGKAYNLRVPPQQLLSLGVGVPLFFEFLWFCIVLGTCVTLFYSIPMVVLNIQGSWADIDHGLGGGTWNIRNCSNTSNPVSLVTSSFSPAASNYHLVDSDSTSTNETELEAAYNWFLGHRSLAPGAGYVVIELVMLIMVLKLVVVWRRRISVRATVFAREMLTARHYTVMVSGLERNCTNTEELAQHFAQWGPIAHVSISLDSMRVMHLMQKHKEMSVELGSALAREAAQRNGTSDPVAQSGLLSQILCAFRSLTHRESRQVREELAAIDAKIEELKHRRVFHCTGYAFVTFRSADSALCCLIDHMQKPIWVRFKDWVATSWLFRAYSPAAPSASALASSSSSSAHNEASLASKAPLLTRGSSSSLSGGPYANMHEGLMSPPSSNARTSADRSSAAYALPTANIFGFKPSRFVFRSTLRPKLEAPPEPSDIIWENLHITLFQRLLRNSVTSLLCGIVVLAGFASVTSLLYFELTDDHKSHVDLGGVGSKVINALVVTFVNWVLATVVTALGRWERHHTYSGFQNTALAKLLLAGYVNSGYSILAAYLIVSEWGTHNSRRQFGSIFWYSSSGQLSAALTAIISNAVFNSLIQFVMPVTRMREFLATRTALTQTELDKRMAPREIMFAARYVNAIVNMSVAMLYAFQMPLAPLIAVFAVGLQYWVDKRNLLRIHKRPPRIDHRLSLRALQYIPWCIYFHVVLGGLAFVLGPWCGNGDDLRLILPQLGEISFTWAWIWLMSGIGLLAGIIRYVPWKRFFRWITCSCCGLASGRGGSGDSYANDMTGLSGRTMRRSRASWPSSRDSEPLLQTQPPSVSRAYLVPALSPYESSATEADHATNRGGQGPLLAQDVLADPSVTPSLKQLVSDAVIRPPYEVIVGSLEEEYRPPIAVDDVVLRETRTTLEMYYELLRGKSQTLVQAFSGRTADTVLSSPRRLTVDRIAAAFSPSVAATSSSVNLNTSSISTTSSVSGGSSYINVSSGSGGASLVSHVPSSPHSLTPRHRRSGSISSVSSTVSGVSNVSNIPSQSSSIAAMIAAANGLEDEEQQQDQMLRSTTSWSKGVLPRDESRM</sequence>
<feature type="domain" description="Anoctamin transmembrane" evidence="3">
    <location>
        <begin position="525"/>
        <end position="757"/>
    </location>
</feature>
<feature type="transmembrane region" description="Helical" evidence="2">
    <location>
        <begin position="812"/>
        <end position="832"/>
    </location>
</feature>
<dbReference type="InterPro" id="IPR027815">
    <property type="entry name" value="CSC1/OSCA1-like_cyt"/>
</dbReference>
<evidence type="ECO:0000256" key="2">
    <source>
        <dbReference type="SAM" id="Phobius"/>
    </source>
</evidence>
<gene>
    <name evidence="5" type="ORF">CAOG_005499</name>
</gene>
<feature type="transmembrane region" description="Helical" evidence="2">
    <location>
        <begin position="732"/>
        <end position="750"/>
    </location>
</feature>
<dbReference type="RefSeq" id="XP_004346172.1">
    <property type="nucleotide sequence ID" value="XM_004346122.2"/>
</dbReference>
<feature type="region of interest" description="Disordered" evidence="1">
    <location>
        <begin position="1121"/>
        <end position="1150"/>
    </location>
</feature>
<feature type="transmembrane region" description="Helical" evidence="2">
    <location>
        <begin position="207"/>
        <end position="226"/>
    </location>
</feature>
<dbReference type="SUPFAM" id="SSF54928">
    <property type="entry name" value="RNA-binding domain, RBD"/>
    <property type="match status" value="1"/>
</dbReference>
<reference evidence="6" key="1">
    <citation type="submission" date="2011-02" db="EMBL/GenBank/DDBJ databases">
        <title>The Genome Sequence of Capsaspora owczarzaki ATCC 30864.</title>
        <authorList>
            <person name="Russ C."/>
            <person name="Cuomo C."/>
            <person name="Burger G."/>
            <person name="Gray M.W."/>
            <person name="Holland P.W.H."/>
            <person name="King N."/>
            <person name="Lang F.B.F."/>
            <person name="Roger A.J."/>
            <person name="Ruiz-Trillo I."/>
            <person name="Young S.K."/>
            <person name="Zeng Q."/>
            <person name="Gargeya S."/>
            <person name="Alvarado L."/>
            <person name="Berlin A."/>
            <person name="Chapman S.B."/>
            <person name="Chen Z."/>
            <person name="Freedman E."/>
            <person name="Gellesch M."/>
            <person name="Goldberg J."/>
            <person name="Griggs A."/>
            <person name="Gujja S."/>
            <person name="Heilman E."/>
            <person name="Heiman D."/>
            <person name="Howarth C."/>
            <person name="Mehta T."/>
            <person name="Neiman D."/>
            <person name="Pearson M."/>
            <person name="Roberts A."/>
            <person name="Saif S."/>
            <person name="Shea T."/>
            <person name="Shenoy N."/>
            <person name="Sisk P."/>
            <person name="Stolte C."/>
            <person name="Sykes S."/>
            <person name="White J."/>
            <person name="Yandava C."/>
            <person name="Haas B."/>
            <person name="Nusbaum C."/>
            <person name="Birren B."/>
        </authorList>
    </citation>
    <scope>NUCLEOTIDE SEQUENCE</scope>
    <source>
        <strain evidence="6">ATCC 30864</strain>
    </source>
</reference>
<dbReference type="Pfam" id="PF04547">
    <property type="entry name" value="Anoctamin"/>
    <property type="match status" value="1"/>
</dbReference>
<dbReference type="InterPro" id="IPR049452">
    <property type="entry name" value="Anoctamin_TM"/>
</dbReference>
<feature type="compositionally biased region" description="Pro residues" evidence="1">
    <location>
        <begin position="16"/>
        <end position="25"/>
    </location>
</feature>
<evidence type="ECO:0000259" key="4">
    <source>
        <dbReference type="Pfam" id="PF14703"/>
    </source>
</evidence>
<feature type="transmembrane region" description="Helical" evidence="2">
    <location>
        <begin position="531"/>
        <end position="553"/>
    </location>
</feature>
<feature type="transmembrane region" description="Helical" evidence="2">
    <location>
        <begin position="573"/>
        <end position="592"/>
    </location>
</feature>
<feature type="transmembrane region" description="Helical" evidence="2">
    <location>
        <begin position="651"/>
        <end position="672"/>
    </location>
</feature>
<feature type="transmembrane region" description="Helical" evidence="2">
    <location>
        <begin position="97"/>
        <end position="127"/>
    </location>
</feature>
<dbReference type="AlphaFoldDB" id="A0A0D2WTI0"/>
<dbReference type="GO" id="GO:0005886">
    <property type="term" value="C:plasma membrane"/>
    <property type="evidence" value="ECO:0007669"/>
    <property type="project" value="TreeGrafter"/>
</dbReference>
<dbReference type="PANTHER" id="PTHR13018">
    <property type="entry name" value="PROBABLE MEMBRANE PROTEIN DUF221-RELATED"/>
    <property type="match status" value="1"/>
</dbReference>
<accession>A0A0D2WTI0</accession>
<dbReference type="InterPro" id="IPR045122">
    <property type="entry name" value="Csc1-like"/>
</dbReference>
<dbReference type="Gene3D" id="3.30.70.330">
    <property type="match status" value="1"/>
</dbReference>
<evidence type="ECO:0000256" key="1">
    <source>
        <dbReference type="SAM" id="MobiDB-lite"/>
    </source>
</evidence>
<feature type="transmembrane region" description="Helical" evidence="2">
    <location>
        <begin position="708"/>
        <end position="726"/>
    </location>
</feature>
<protein>
    <submittedName>
        <fullName evidence="5">Uncharacterized protein</fullName>
    </submittedName>
</protein>
<dbReference type="PANTHER" id="PTHR13018:SF83">
    <property type="entry name" value="RRM DOMAIN-CONTAINING PROTEIN"/>
    <property type="match status" value="1"/>
</dbReference>
<feature type="compositionally biased region" description="Low complexity" evidence="1">
    <location>
        <begin position="1065"/>
        <end position="1078"/>
    </location>
</feature>
<feature type="region of interest" description="Disordered" evidence="1">
    <location>
        <begin position="1065"/>
        <end position="1097"/>
    </location>
</feature>
<feature type="compositionally biased region" description="Polar residues" evidence="1">
    <location>
        <begin position="1"/>
        <end position="11"/>
    </location>
</feature>
<dbReference type="Pfam" id="PF14703">
    <property type="entry name" value="PHM7_cyt"/>
    <property type="match status" value="1"/>
</dbReference>
<feature type="compositionally biased region" description="Polar residues" evidence="1">
    <location>
        <begin position="877"/>
        <end position="892"/>
    </location>
</feature>
<evidence type="ECO:0000313" key="5">
    <source>
        <dbReference type="EMBL" id="KJE94963.1"/>
    </source>
</evidence>
<feature type="transmembrane region" description="Helical" evidence="2">
    <location>
        <begin position="612"/>
        <end position="631"/>
    </location>
</feature>
<name>A0A0D2WTI0_CAPO3</name>
<keyword evidence="6" id="KW-1185">Reference proteome</keyword>